<feature type="compositionally biased region" description="Gly residues" evidence="1">
    <location>
        <begin position="311"/>
        <end position="321"/>
    </location>
</feature>
<organism evidence="4 5">
    <name type="scientific">Parasphingopyxis marina</name>
    <dbReference type="NCBI Taxonomy" id="2761622"/>
    <lineage>
        <taxon>Bacteria</taxon>
        <taxon>Pseudomonadati</taxon>
        <taxon>Pseudomonadota</taxon>
        <taxon>Alphaproteobacteria</taxon>
        <taxon>Sphingomonadales</taxon>
        <taxon>Sphingomonadaceae</taxon>
        <taxon>Parasphingopyxis</taxon>
    </lineage>
</organism>
<evidence type="ECO:0000313" key="4">
    <source>
        <dbReference type="EMBL" id="MBC2777838.1"/>
    </source>
</evidence>
<feature type="signal peptide" evidence="2">
    <location>
        <begin position="1"/>
        <end position="21"/>
    </location>
</feature>
<feature type="region of interest" description="Disordered" evidence="1">
    <location>
        <begin position="311"/>
        <end position="337"/>
    </location>
</feature>
<dbReference type="Proteomes" id="UP000564378">
    <property type="component" value="Unassembled WGS sequence"/>
</dbReference>
<dbReference type="Pfam" id="PF04773">
    <property type="entry name" value="FecR"/>
    <property type="match status" value="1"/>
</dbReference>
<reference evidence="4 5" key="1">
    <citation type="submission" date="2020-08" db="EMBL/GenBank/DDBJ databases">
        <title>Draft genome sequence of Parasphingopyxis sp. GrpM-11.</title>
        <authorList>
            <person name="Oh J."/>
            <person name="Roh D.-H."/>
        </authorList>
    </citation>
    <scope>NUCLEOTIDE SEQUENCE [LARGE SCALE GENOMIC DNA]</scope>
    <source>
        <strain evidence="4 5">GrpM-11</strain>
    </source>
</reference>
<evidence type="ECO:0000256" key="2">
    <source>
        <dbReference type="SAM" id="SignalP"/>
    </source>
</evidence>
<dbReference type="AlphaFoldDB" id="A0A842HV15"/>
<dbReference type="Gene3D" id="2.60.120.1440">
    <property type="match status" value="1"/>
</dbReference>
<accession>A0A842HV15</accession>
<keyword evidence="5" id="KW-1185">Reference proteome</keyword>
<feature type="region of interest" description="Disordered" evidence="1">
    <location>
        <begin position="186"/>
        <end position="209"/>
    </location>
</feature>
<sequence length="496" mass="46492">MKTIRYCLIPALLLSSQAALADGPRWRVTETSGDVQVMRSGLSRTATRGSMLYSGDIVATGDRGRAVVTRGEEYMIVSPGTRLRLPGDTRAGGITRIIEEVGNVVYNVQRRNHEHFGVETPYLAAVVKGTTFSVTVGPEGSSVQVLEGLVEVSTLDGGATQLVEPGSVALVAAGNRYQLTVEGNGTEVIDSPNAPENGGEAEPGDDQGHVTTALLTPSDSPYADQIVDEIRANPVELGALTGGIVGGANDIRAEFSEADYASLDAGNLGNDLVDGSGASVGGGNGVGGGVNVGVGGGNGVGGGVSVGVGIGDGNNGHGNDPGGFDSSNPGNSLGVGGGASVGGGNGVNVGVGGGASVGGGNGVNVGVGGGASVGGGNGVNVGVGGGASVGGGNGVNVGVGGGASVGGGNGVNVGVGGGASVGGGSGVDVGVGAGVGGGGVDVGVGVGVGGGGVDVGVGVGGGGVGIGIGGLNVNLNAGSGSGSSGGGLGGLLNRNR</sequence>
<feature type="chain" id="PRO_5033063720" evidence="2">
    <location>
        <begin position="22"/>
        <end position="496"/>
    </location>
</feature>
<feature type="domain" description="FecR protein" evidence="3">
    <location>
        <begin position="77"/>
        <end position="151"/>
    </location>
</feature>
<dbReference type="PANTHER" id="PTHR38731:SF3">
    <property type="entry name" value="BLL6125 PROTEIN"/>
    <property type="match status" value="1"/>
</dbReference>
<evidence type="ECO:0000259" key="3">
    <source>
        <dbReference type="Pfam" id="PF04773"/>
    </source>
</evidence>
<dbReference type="EMBL" id="JACJVJ010000002">
    <property type="protein sequence ID" value="MBC2777838.1"/>
    <property type="molecule type" value="Genomic_DNA"/>
</dbReference>
<keyword evidence="2" id="KW-0732">Signal</keyword>
<dbReference type="InterPro" id="IPR006860">
    <property type="entry name" value="FecR"/>
</dbReference>
<protein>
    <submittedName>
        <fullName evidence="4">FecR domain-containing protein</fullName>
    </submittedName>
</protein>
<evidence type="ECO:0000256" key="1">
    <source>
        <dbReference type="SAM" id="MobiDB-lite"/>
    </source>
</evidence>
<dbReference type="PANTHER" id="PTHR38731">
    <property type="entry name" value="LIPL45-RELATED LIPOPROTEIN-RELATED"/>
    <property type="match status" value="1"/>
</dbReference>
<proteinExistence type="predicted"/>
<name>A0A842HV15_9SPHN</name>
<comment type="caution">
    <text evidence="4">The sequence shown here is derived from an EMBL/GenBank/DDBJ whole genome shotgun (WGS) entry which is preliminary data.</text>
</comment>
<gene>
    <name evidence="4" type="ORF">H6P80_09415</name>
</gene>
<dbReference type="RefSeq" id="WP_185801148.1">
    <property type="nucleotide sequence ID" value="NZ_JACJVJ010000002.1"/>
</dbReference>
<evidence type="ECO:0000313" key="5">
    <source>
        <dbReference type="Proteomes" id="UP000564378"/>
    </source>
</evidence>